<evidence type="ECO:0000259" key="2">
    <source>
        <dbReference type="PROSITE" id="PS50878"/>
    </source>
</evidence>
<dbReference type="Gene3D" id="3.60.10.10">
    <property type="entry name" value="Endonuclease/exonuclease/phosphatase"/>
    <property type="match status" value="1"/>
</dbReference>
<dbReference type="GO" id="GO:0004519">
    <property type="term" value="F:endonuclease activity"/>
    <property type="evidence" value="ECO:0007669"/>
    <property type="project" value="InterPro"/>
</dbReference>
<protein>
    <recommendedName>
        <fullName evidence="2">Reverse transcriptase domain-containing protein</fullName>
    </recommendedName>
</protein>
<dbReference type="CDD" id="cd01650">
    <property type="entry name" value="RT_nLTR_like"/>
    <property type="match status" value="1"/>
</dbReference>
<dbReference type="SUPFAM" id="SSF56219">
    <property type="entry name" value="DNase I-like"/>
    <property type="match status" value="1"/>
</dbReference>
<feature type="compositionally biased region" description="Low complexity" evidence="1">
    <location>
        <begin position="255"/>
        <end position="270"/>
    </location>
</feature>
<dbReference type="InterPro" id="IPR020847">
    <property type="entry name" value="AP_endonuclease_F1_BS"/>
</dbReference>
<reference evidence="3" key="1">
    <citation type="submission" date="2018-02" db="EMBL/GenBank/DDBJ databases">
        <authorList>
            <person name="Cohen D.B."/>
            <person name="Kent A.D."/>
        </authorList>
    </citation>
    <scope>NUCLEOTIDE SEQUENCE</scope>
</reference>
<proteinExistence type="predicted"/>
<dbReference type="PROSITE" id="PS00726">
    <property type="entry name" value="AP_NUCLEASE_F1_1"/>
    <property type="match status" value="1"/>
</dbReference>
<evidence type="ECO:0000256" key="1">
    <source>
        <dbReference type="SAM" id="MobiDB-lite"/>
    </source>
</evidence>
<feature type="region of interest" description="Disordered" evidence="1">
    <location>
        <begin position="244"/>
        <end position="270"/>
    </location>
</feature>
<dbReference type="InterPro" id="IPR043502">
    <property type="entry name" value="DNA/RNA_pol_sf"/>
</dbReference>
<feature type="compositionally biased region" description="Basic residues" evidence="1">
    <location>
        <begin position="203"/>
        <end position="214"/>
    </location>
</feature>
<sequence length="1494" mass="168059">MSHVTMGLATARWCHDILLEFATLPPDQNAFRSFREGNKVFVIQKQRNGKGRFASVTVLGETKDRGFVIIPEGRDAGGWRGFSKEINGVLTPAVPTLKHQREQSPPPAVSGAQRSSNSNGDSRLFKEVVIFGDAIPKFSHVNAGLPEESRNCSNSDYVEILVEMESKSANIGPSEIIKSDGDDRPTTLNLAAKPSSNIEPKVNHAHKPVTKPKFTKNAPKFIWRPRSGFQQQCAGETSGIRDADHVSVHSEESESQLSDSQLSGSQFSDSELSIEPISQFPTTTEGFQGTDAVSREAEDWILQLRDGGSVRLPPEFVGSHRGRSEFAIPPFRVGETIAQFGDSLTLVMEADGSVRQLVDNHMVRMGSELGGKELATLEDMESENWEDRSLGDDDDEGHWEVVPLARIEASYSPEQAKGLVVTEDEKKKQKSAWLLHNLKAVGKVLGAYYEGFEDRVERLLLDIEERRNQRINDHLGSEKREKRLQVKNLIKMWKADVICLQETKLELISRSLVKSLWGCHYVDWAVIGSVGASGGILKTSLSGPFSGVYGPNTDSDRHFMWDELSGVCSWWGVPWCVAGDFNVVRFPSERSGSAGLSTAMMGFSDFITEMGLLDIPLQGGRFTWSNNRTNMSSSRIDRFLISADWDGHFPKISQKRLPRVLSDHFPVLLDCGFFQGGAKPFRFENMWLKADGFVEKVKGWWESYQVQGTPSFIFAYKLKALKGDLKKWNAEEFGNVETRLNSLWSELRVLDSLAEERQLTIEERDQHSLTQAEIEKTILMVETCWRQKSRALWLKEGDRNTKFFHRVANSHKRNNSIMNLRVNGILTEDKEEIKGCITQFYQQLFCEPYEYRPHLDGLGFSRISEDNSTWLDRPFEEEEVMGVVMGCVGDKSPGPDGFPMAFFQYCWHIIKADLMAVFQNFHSNGEFERSLNATFLVLIPKKFDAEEVKDFRPISLVGGVYKIISKVLAHRLRVVLPDIISETQNAFIGGRQILDSALIASECIDSRLKSGSPGVLCKLDVEKAYDHVSWTFLQYLLDRCGFSESWQRWIYSCISTTRFSVMINGSPEGFFAGSRGLRQGDPLSPMLFDIVMEALSRMLDRAVQSGLFKGFSVGSSDRSQIEISHLLFADDTLIFCDADPHQLTSLRFVFTWFEAVSGLKINLGKSELVPVGEVSNMGLLVDILGCNLGSFPMKYLGVPLGAAFKEKAIWNPVLEKVERRLAGWKRLYLSKGGRVTLIKSTLSSIPTYLLSLFPLPVSVAHRLEKLQRDFLWGGIGEEKRFHLIRWDKVCLPLQNGGLAIKNLRLFNQALLGKWIWRFGNEREFLWRKVIEAKYGTVMGGWCSSPVNSPHGVGDGSRVSFWHDVWCGDSTLKESFPTLFAIACNPTALVADILQVHNGTPHWDLTFTRYIQDWESEALMQLIEILYAKAGLGSGIDAIRWGAAKSKCFTVGSYYRALSGTYHGSFPWKMIWKSRAPPRVAFFVVDGYIGQDPNH</sequence>
<dbReference type="Pfam" id="PF03372">
    <property type="entry name" value="Exo_endo_phos"/>
    <property type="match status" value="1"/>
</dbReference>
<dbReference type="PANTHER" id="PTHR33116">
    <property type="entry name" value="REVERSE TRANSCRIPTASE ZINC-BINDING DOMAIN-CONTAINING PROTEIN-RELATED-RELATED"/>
    <property type="match status" value="1"/>
</dbReference>
<organism evidence="3">
    <name type="scientific">Fagus sylvatica</name>
    <name type="common">Beechnut</name>
    <dbReference type="NCBI Taxonomy" id="28930"/>
    <lineage>
        <taxon>Eukaryota</taxon>
        <taxon>Viridiplantae</taxon>
        <taxon>Streptophyta</taxon>
        <taxon>Embryophyta</taxon>
        <taxon>Tracheophyta</taxon>
        <taxon>Spermatophyta</taxon>
        <taxon>Magnoliopsida</taxon>
        <taxon>eudicotyledons</taxon>
        <taxon>Gunneridae</taxon>
        <taxon>Pentapetalae</taxon>
        <taxon>rosids</taxon>
        <taxon>fabids</taxon>
        <taxon>Fagales</taxon>
        <taxon>Fagaceae</taxon>
        <taxon>Fagus</taxon>
    </lineage>
</organism>
<dbReference type="InterPro" id="IPR005135">
    <property type="entry name" value="Endo/exonuclease/phosphatase"/>
</dbReference>
<dbReference type="GO" id="GO:0003677">
    <property type="term" value="F:DNA binding"/>
    <property type="evidence" value="ECO:0007669"/>
    <property type="project" value="InterPro"/>
</dbReference>
<name>A0A2N9JBH9_FAGSY</name>
<dbReference type="GO" id="GO:0006281">
    <property type="term" value="P:DNA repair"/>
    <property type="evidence" value="ECO:0007669"/>
    <property type="project" value="InterPro"/>
</dbReference>
<feature type="region of interest" description="Disordered" evidence="1">
    <location>
        <begin position="198"/>
        <end position="217"/>
    </location>
</feature>
<dbReference type="Pfam" id="PF00078">
    <property type="entry name" value="RVT_1"/>
    <property type="match status" value="1"/>
</dbReference>
<dbReference type="PANTHER" id="PTHR33116:SF78">
    <property type="entry name" value="OS12G0587133 PROTEIN"/>
    <property type="match status" value="1"/>
</dbReference>
<dbReference type="InterPro" id="IPR036691">
    <property type="entry name" value="Endo/exonu/phosph_ase_sf"/>
</dbReference>
<evidence type="ECO:0000313" key="3">
    <source>
        <dbReference type="EMBL" id="SPD33930.1"/>
    </source>
</evidence>
<accession>A0A2N9JBH9</accession>
<gene>
    <name evidence="3" type="ORF">FSB_LOCUS61812</name>
</gene>
<dbReference type="PROSITE" id="PS50878">
    <property type="entry name" value="RT_POL"/>
    <property type="match status" value="1"/>
</dbReference>
<dbReference type="InterPro" id="IPR000477">
    <property type="entry name" value="RT_dom"/>
</dbReference>
<feature type="domain" description="Reverse transcriptase" evidence="2">
    <location>
        <begin position="920"/>
        <end position="1200"/>
    </location>
</feature>
<dbReference type="SUPFAM" id="SSF56672">
    <property type="entry name" value="DNA/RNA polymerases"/>
    <property type="match status" value="1"/>
</dbReference>
<dbReference type="EMBL" id="OIVN01006481">
    <property type="protein sequence ID" value="SPD33930.1"/>
    <property type="molecule type" value="Genomic_DNA"/>
</dbReference>
<feature type="region of interest" description="Disordered" evidence="1">
    <location>
        <begin position="97"/>
        <end position="120"/>
    </location>
</feature>